<dbReference type="Gene3D" id="3.30.9.10">
    <property type="entry name" value="D-Amino Acid Oxidase, subunit A, domain 2"/>
    <property type="match status" value="1"/>
</dbReference>
<evidence type="ECO:0000313" key="3">
    <source>
        <dbReference type="EMBL" id="AXG79240.1"/>
    </source>
</evidence>
<protein>
    <submittedName>
        <fullName evidence="3">FAD-binding oxidoreductase</fullName>
    </submittedName>
</protein>
<dbReference type="SUPFAM" id="SSF51905">
    <property type="entry name" value="FAD/NAD(P)-binding domain"/>
    <property type="match status" value="1"/>
</dbReference>
<dbReference type="Gene3D" id="3.50.50.60">
    <property type="entry name" value="FAD/NAD(P)-binding domain"/>
    <property type="match status" value="1"/>
</dbReference>
<dbReference type="RefSeq" id="WP_114660573.1">
    <property type="nucleotide sequence ID" value="NZ_CP031194.1"/>
</dbReference>
<dbReference type="Pfam" id="PF01266">
    <property type="entry name" value="DAO"/>
    <property type="match status" value="1"/>
</dbReference>
<proteinExistence type="predicted"/>
<dbReference type="GO" id="GO:0016491">
    <property type="term" value="F:oxidoreductase activity"/>
    <property type="evidence" value="ECO:0007669"/>
    <property type="project" value="UniProtKB-KW"/>
</dbReference>
<organism evidence="3 4">
    <name type="scientific">Streptomyces paludis</name>
    <dbReference type="NCBI Taxonomy" id="2282738"/>
    <lineage>
        <taxon>Bacteria</taxon>
        <taxon>Bacillati</taxon>
        <taxon>Actinomycetota</taxon>
        <taxon>Actinomycetes</taxon>
        <taxon>Kitasatosporales</taxon>
        <taxon>Streptomycetaceae</taxon>
        <taxon>Streptomyces</taxon>
    </lineage>
</organism>
<dbReference type="InterPro" id="IPR036188">
    <property type="entry name" value="FAD/NAD-bd_sf"/>
</dbReference>
<dbReference type="OrthoDB" id="9806257at2"/>
<dbReference type="GO" id="GO:0005737">
    <property type="term" value="C:cytoplasm"/>
    <property type="evidence" value="ECO:0007669"/>
    <property type="project" value="TreeGrafter"/>
</dbReference>
<keyword evidence="4" id="KW-1185">Reference proteome</keyword>
<reference evidence="4" key="1">
    <citation type="submission" date="2018-07" db="EMBL/GenBank/DDBJ databases">
        <authorList>
            <person name="Zhao J."/>
        </authorList>
    </citation>
    <scope>NUCLEOTIDE SEQUENCE [LARGE SCALE GENOMIC DNA]</scope>
    <source>
        <strain evidence="4">GSSD-12</strain>
    </source>
</reference>
<dbReference type="KEGG" id="spad:DVK44_18010"/>
<sequence length="484" mass="50791">MPHPQHADVLVVGAGIIGATTALALADHGRTVLCVGEPAAVLGTASSAAGAMLGVLGEVTADQDTVTDSLDEAELHLRHDSSAAWPALTERIAELTGAQPQIHRGTAVIATTAKASDRTNLAAIRSAAERLDLPCHSIAPADVPYLAPAPGHETTDALWLPHEGHVDTSTLLPAVHRALAAHPRIHLLTSRVREISHNGRHTTGAQLSDGTRVRSEHIVLAAGVATQELLDGLGPITGVVPRLLPGKGTSLVFREPGHPLENIVIRTPNRDFACGTHLIGRADGHLYLGATNRIADTPGATDLPTGGELLGLLDGAVHEINTALRTSAVTESRHGMRPLATDGRPLIGATALPGLYLATGTYRNGILLAPAIAELLTQAITAPNKTADTPFVPTAPWRNTAPDIPAVLRAGVPHIVSFLLEPRGHLPYNRQRELEAALFSLFRLAFTTGDSALRERCTTLLASAHVAEVVPQVYYELAAAIAPR</sequence>
<evidence type="ECO:0000259" key="2">
    <source>
        <dbReference type="Pfam" id="PF01266"/>
    </source>
</evidence>
<keyword evidence="1" id="KW-0560">Oxidoreductase</keyword>
<accession>A0A345HRB6</accession>
<dbReference type="PANTHER" id="PTHR13847">
    <property type="entry name" value="SARCOSINE DEHYDROGENASE-RELATED"/>
    <property type="match status" value="1"/>
</dbReference>
<name>A0A345HRB6_9ACTN</name>
<evidence type="ECO:0000256" key="1">
    <source>
        <dbReference type="ARBA" id="ARBA00023002"/>
    </source>
</evidence>
<dbReference type="Proteomes" id="UP000253868">
    <property type="component" value="Chromosome"/>
</dbReference>
<dbReference type="AlphaFoldDB" id="A0A345HRB6"/>
<feature type="domain" description="FAD dependent oxidoreductase" evidence="2">
    <location>
        <begin position="8"/>
        <end position="378"/>
    </location>
</feature>
<dbReference type="EMBL" id="CP031194">
    <property type="protein sequence ID" value="AXG79240.1"/>
    <property type="molecule type" value="Genomic_DNA"/>
</dbReference>
<evidence type="ECO:0000313" key="4">
    <source>
        <dbReference type="Proteomes" id="UP000253868"/>
    </source>
</evidence>
<dbReference type="PANTHER" id="PTHR13847:SF289">
    <property type="entry name" value="GLYCINE OXIDASE"/>
    <property type="match status" value="1"/>
</dbReference>
<dbReference type="InterPro" id="IPR006076">
    <property type="entry name" value="FAD-dep_OxRdtase"/>
</dbReference>
<gene>
    <name evidence="3" type="ORF">DVK44_18010</name>
</gene>